<evidence type="ECO:0000313" key="3">
    <source>
        <dbReference type="Proteomes" id="UP000250043"/>
    </source>
</evidence>
<keyword evidence="3" id="KW-1185">Reference proteome</keyword>
<reference evidence="2 3" key="1">
    <citation type="submission" date="2016-07" db="EMBL/GenBank/DDBJ databases">
        <title>Draft genome of the white-rot fungus Obba rivulosa 3A-2.</title>
        <authorList>
            <consortium name="DOE Joint Genome Institute"/>
            <person name="Miettinen O."/>
            <person name="Riley R."/>
            <person name="Acob R."/>
            <person name="Barry K."/>
            <person name="Cullen D."/>
            <person name="De Vries R."/>
            <person name="Hainaut M."/>
            <person name="Hatakka A."/>
            <person name="Henrissat B."/>
            <person name="Hilden K."/>
            <person name="Kuo R."/>
            <person name="Labutti K."/>
            <person name="Lipzen A."/>
            <person name="Makela M.R."/>
            <person name="Sandor L."/>
            <person name="Spatafora J.W."/>
            <person name="Grigoriev I.V."/>
            <person name="Hibbett D.S."/>
        </authorList>
    </citation>
    <scope>NUCLEOTIDE SEQUENCE [LARGE SCALE GENOMIC DNA]</scope>
    <source>
        <strain evidence="2 3">3A-2</strain>
    </source>
</reference>
<dbReference type="EMBL" id="KV722334">
    <property type="protein sequence ID" value="OCH95811.1"/>
    <property type="molecule type" value="Genomic_DNA"/>
</dbReference>
<accession>A0A8E2J6J9</accession>
<dbReference type="AlphaFoldDB" id="A0A8E2J6J9"/>
<organism evidence="2 3">
    <name type="scientific">Obba rivulosa</name>
    <dbReference type="NCBI Taxonomy" id="1052685"/>
    <lineage>
        <taxon>Eukaryota</taxon>
        <taxon>Fungi</taxon>
        <taxon>Dikarya</taxon>
        <taxon>Basidiomycota</taxon>
        <taxon>Agaricomycotina</taxon>
        <taxon>Agaricomycetes</taxon>
        <taxon>Polyporales</taxon>
        <taxon>Gelatoporiaceae</taxon>
        <taxon>Obba</taxon>
    </lineage>
</organism>
<gene>
    <name evidence="2" type="ORF">OBBRIDRAFT_503313</name>
</gene>
<evidence type="ECO:0000313" key="2">
    <source>
        <dbReference type="EMBL" id="OCH95811.1"/>
    </source>
</evidence>
<name>A0A8E2J6J9_9APHY</name>
<proteinExistence type="predicted"/>
<protein>
    <submittedName>
        <fullName evidence="2">Uncharacterized protein</fullName>
    </submittedName>
</protein>
<feature type="region of interest" description="Disordered" evidence="1">
    <location>
        <begin position="142"/>
        <end position="169"/>
    </location>
</feature>
<dbReference type="Proteomes" id="UP000250043">
    <property type="component" value="Unassembled WGS sequence"/>
</dbReference>
<evidence type="ECO:0000256" key="1">
    <source>
        <dbReference type="SAM" id="MobiDB-lite"/>
    </source>
</evidence>
<sequence length="178" mass="20284">MNSGLMWFRDDAGADFTHVINRDGVAGRQFSRPLRIGDEGRTRHRDRCARSIHRGRSMYRHKRVRPVLHATTPFSTLLHDVRFCFSLFYENLIYARCLVDRLHVHIGYSRCLSRLSMHADLPGSVPTFTMLPDGTGPALHCDDERNLPTANEGPSTPSRHRLPERSSRSAKFCVGRVA</sequence>
<feature type="compositionally biased region" description="Polar residues" evidence="1">
    <location>
        <begin position="148"/>
        <end position="157"/>
    </location>
</feature>